<proteinExistence type="predicted"/>
<dbReference type="RefSeq" id="XP_007509307.1">
    <property type="nucleotide sequence ID" value="XM_007509245.1"/>
</dbReference>
<evidence type="ECO:0000259" key="5">
    <source>
        <dbReference type="PROSITE" id="PS50893"/>
    </source>
</evidence>
<dbReference type="GO" id="GO:0016020">
    <property type="term" value="C:membrane"/>
    <property type="evidence" value="ECO:0007669"/>
    <property type="project" value="InterPro"/>
</dbReference>
<evidence type="ECO:0000256" key="3">
    <source>
        <dbReference type="ARBA" id="ARBA00022840"/>
    </source>
</evidence>
<dbReference type="InterPro" id="IPR015856">
    <property type="entry name" value="ABC_transpr_CbiO/EcfA_su"/>
</dbReference>
<feature type="compositionally biased region" description="Acidic residues" evidence="4">
    <location>
        <begin position="158"/>
        <end position="168"/>
    </location>
</feature>
<dbReference type="OrthoDB" id="10255969at2759"/>
<protein>
    <submittedName>
        <fullName evidence="6">ABC transporter ATP-binding protein</fullName>
    </submittedName>
</protein>
<gene>
    <name evidence="6" type="ordered locus">Bathy14g00650</name>
</gene>
<dbReference type="Proteomes" id="UP000198341">
    <property type="component" value="Chromosome 14"/>
</dbReference>
<reference evidence="6 7" key="1">
    <citation type="submission" date="2011-10" db="EMBL/GenBank/DDBJ databases">
        <authorList>
            <person name="Genoscope - CEA"/>
        </authorList>
    </citation>
    <scope>NUCLEOTIDE SEQUENCE [LARGE SCALE GENOMIC DNA]</scope>
    <source>
        <strain evidence="6 7">RCC 1105</strain>
    </source>
</reference>
<dbReference type="GO" id="GO:0042626">
    <property type="term" value="F:ATPase-coupled transmembrane transporter activity"/>
    <property type="evidence" value="ECO:0007669"/>
    <property type="project" value="TreeGrafter"/>
</dbReference>
<evidence type="ECO:0000256" key="4">
    <source>
        <dbReference type="SAM" id="MobiDB-lite"/>
    </source>
</evidence>
<dbReference type="EMBL" id="FO082265">
    <property type="protein sequence ID" value="CCO19764.1"/>
    <property type="molecule type" value="Genomic_DNA"/>
</dbReference>
<accession>K8EP85</accession>
<dbReference type="SMART" id="SM00382">
    <property type="entry name" value="AAA"/>
    <property type="match status" value="1"/>
</dbReference>
<dbReference type="SUPFAM" id="SSF52540">
    <property type="entry name" value="P-loop containing nucleoside triphosphate hydrolases"/>
    <property type="match status" value="1"/>
</dbReference>
<dbReference type="PANTHER" id="PTHR43553:SF1">
    <property type="entry name" value="ABC TRANSPORTER I FAMILY MEMBER 11, CHLOROPLASTIC"/>
    <property type="match status" value="1"/>
</dbReference>
<dbReference type="CDD" id="cd03225">
    <property type="entry name" value="ABC_cobalt_CbiO_domain1"/>
    <property type="match status" value="1"/>
</dbReference>
<evidence type="ECO:0000256" key="2">
    <source>
        <dbReference type="ARBA" id="ARBA00022741"/>
    </source>
</evidence>
<dbReference type="eggNOG" id="KOG0055">
    <property type="taxonomic scope" value="Eukaryota"/>
</dbReference>
<dbReference type="GeneID" id="19011714"/>
<dbReference type="InterPro" id="IPR003593">
    <property type="entry name" value="AAA+_ATPase"/>
</dbReference>
<dbReference type="PANTHER" id="PTHR43553">
    <property type="entry name" value="HEAVY METAL TRANSPORTER"/>
    <property type="match status" value="1"/>
</dbReference>
<keyword evidence="3 6" id="KW-0067">ATP-binding</keyword>
<dbReference type="STRING" id="41875.K8EP85"/>
<dbReference type="InterPro" id="IPR027417">
    <property type="entry name" value="P-loop_NTPase"/>
</dbReference>
<dbReference type="Gene3D" id="3.40.50.300">
    <property type="entry name" value="P-loop containing nucleotide triphosphate hydrolases"/>
    <property type="match status" value="1"/>
</dbReference>
<keyword evidence="1" id="KW-0813">Transport</keyword>
<name>K8EP85_9CHLO</name>
<evidence type="ECO:0000256" key="1">
    <source>
        <dbReference type="ARBA" id="ARBA00022448"/>
    </source>
</evidence>
<dbReference type="GO" id="GO:0005524">
    <property type="term" value="F:ATP binding"/>
    <property type="evidence" value="ECO:0007669"/>
    <property type="project" value="UniProtKB-KW"/>
</dbReference>
<dbReference type="KEGG" id="bpg:Bathy14g00650"/>
<evidence type="ECO:0000313" key="6">
    <source>
        <dbReference type="EMBL" id="CCO19764.1"/>
    </source>
</evidence>
<keyword evidence="2" id="KW-0547">Nucleotide-binding</keyword>
<feature type="region of interest" description="Disordered" evidence="4">
    <location>
        <begin position="33"/>
        <end position="76"/>
    </location>
</feature>
<feature type="region of interest" description="Disordered" evidence="4">
    <location>
        <begin position="158"/>
        <end position="191"/>
    </location>
</feature>
<dbReference type="Pfam" id="PF00005">
    <property type="entry name" value="ABC_tran"/>
    <property type="match status" value="1"/>
</dbReference>
<feature type="domain" description="ABC transporter" evidence="5">
    <location>
        <begin position="93"/>
        <end position="359"/>
    </location>
</feature>
<evidence type="ECO:0000313" key="7">
    <source>
        <dbReference type="Proteomes" id="UP000198341"/>
    </source>
</evidence>
<dbReference type="InterPro" id="IPR003439">
    <property type="entry name" value="ABC_transporter-like_ATP-bd"/>
</dbReference>
<dbReference type="GO" id="GO:0009941">
    <property type="term" value="C:chloroplast envelope"/>
    <property type="evidence" value="ECO:0007669"/>
    <property type="project" value="TreeGrafter"/>
</dbReference>
<keyword evidence="7" id="KW-1185">Reference proteome</keyword>
<dbReference type="PROSITE" id="PS50893">
    <property type="entry name" value="ABC_TRANSPORTER_2"/>
    <property type="match status" value="1"/>
</dbReference>
<dbReference type="InterPro" id="IPR050095">
    <property type="entry name" value="ECF_ABC_transporter_ATP-bd"/>
</dbReference>
<dbReference type="AlphaFoldDB" id="K8EP85"/>
<sequence length="373" mass="41912">MFTTCATRFYTKTTRNASPPSKASVNASFLPSVRPLSSSKRTNNNNKTIRRRNGMTLNAFGGGKGSPPKEEEEEEARNETIQTMREEERMMFLRIEDVSHVPPGSARPTLTKCFVGFPKQGLVLLVGKSGAGKSTLLHLIAGLSEPTEGGIYILDDDEDEEYEEEEEKEGGGKATSTQMLQTRRRRKTHTPAAERTKKVGLCFQFPERHFLGRTILEELTFGWPQNARSFRMRRELAETTKRALRAVDMQEYPLESEVKTLSGGYKRRLALACQLARDPKVLCLDEPLAGLDWKSRSDVAKVLEKLKRERLIVVVTHDVEEMKRIADFAYRVRDNGKGIEEEIGLAEGGGGLSWFEKGDETTAALKSEFGEFL</sequence>
<organism evidence="6 7">
    <name type="scientific">Bathycoccus prasinos</name>
    <dbReference type="NCBI Taxonomy" id="41875"/>
    <lineage>
        <taxon>Eukaryota</taxon>
        <taxon>Viridiplantae</taxon>
        <taxon>Chlorophyta</taxon>
        <taxon>Mamiellophyceae</taxon>
        <taxon>Mamiellales</taxon>
        <taxon>Bathycoccaceae</taxon>
        <taxon>Bathycoccus</taxon>
    </lineage>
</organism>
<dbReference type="GO" id="GO:0016887">
    <property type="term" value="F:ATP hydrolysis activity"/>
    <property type="evidence" value="ECO:0007669"/>
    <property type="project" value="InterPro"/>
</dbReference>